<feature type="region of interest" description="Disordered" evidence="1">
    <location>
        <begin position="64"/>
        <end position="102"/>
    </location>
</feature>
<dbReference type="EMBL" id="SWKU01000031">
    <property type="protein sequence ID" value="KAF2995692.1"/>
    <property type="molecule type" value="Genomic_DNA"/>
</dbReference>
<keyword evidence="3" id="KW-1185">Reference proteome</keyword>
<dbReference type="PANTHER" id="PTHR36986:SF1">
    <property type="entry name" value="UPF0643 PROTEIN PB2B2.08"/>
    <property type="match status" value="1"/>
</dbReference>
<organism evidence="2 3">
    <name type="scientific">Curvularia kusanoi</name>
    <name type="common">Cochliobolus kusanoi</name>
    <dbReference type="NCBI Taxonomy" id="90978"/>
    <lineage>
        <taxon>Eukaryota</taxon>
        <taxon>Fungi</taxon>
        <taxon>Dikarya</taxon>
        <taxon>Ascomycota</taxon>
        <taxon>Pezizomycotina</taxon>
        <taxon>Dothideomycetes</taxon>
        <taxon>Pleosporomycetidae</taxon>
        <taxon>Pleosporales</taxon>
        <taxon>Pleosporineae</taxon>
        <taxon>Pleosporaceae</taxon>
        <taxon>Curvularia</taxon>
    </lineage>
</organism>
<name>A0A9P4T6V5_CURKU</name>
<dbReference type="Proteomes" id="UP000801428">
    <property type="component" value="Unassembled WGS sequence"/>
</dbReference>
<reference evidence="2" key="1">
    <citation type="submission" date="2019-04" db="EMBL/GenBank/DDBJ databases">
        <title>Sequencing of skin fungus with MAO and IRED activity.</title>
        <authorList>
            <person name="Marsaioli A.J."/>
            <person name="Bonatto J.M.C."/>
            <person name="Reis Junior O."/>
        </authorList>
    </citation>
    <scope>NUCLEOTIDE SEQUENCE</scope>
    <source>
        <strain evidence="2">30M1</strain>
    </source>
</reference>
<protein>
    <submittedName>
        <fullName evidence="2">Uncharacterized protein</fullName>
    </submittedName>
</protein>
<dbReference type="OrthoDB" id="2140489at2759"/>
<dbReference type="PANTHER" id="PTHR36986">
    <property type="entry name" value="UPF0643 PROTEIN PB2B2.08"/>
    <property type="match status" value="1"/>
</dbReference>
<evidence type="ECO:0000256" key="1">
    <source>
        <dbReference type="SAM" id="MobiDB-lite"/>
    </source>
</evidence>
<proteinExistence type="predicted"/>
<evidence type="ECO:0000313" key="2">
    <source>
        <dbReference type="EMBL" id="KAF2995692.1"/>
    </source>
</evidence>
<sequence>MSPSAEVLLPGRDQASTTDISTLKSNITTQVHEIQPPPPNTLVLHPSFVTQDFDLLRFSAAAQNQLPSPDSSSTTPNSGLDSTSDTSPPDSSSPSPAYSTNLISSPYNTPGHYLSLPTLTPEARLFALALTALQPTRPDYATAPYTQSLSFSTVMSLLRTLVSQQPRGYTWPKTSFYVVTFHSRLAPDIDQALLYELDFESHREASLATSSVKRNCIYSPNTTSAPSLAR</sequence>
<feature type="compositionally biased region" description="Low complexity" evidence="1">
    <location>
        <begin position="67"/>
        <end position="96"/>
    </location>
</feature>
<accession>A0A9P4T6V5</accession>
<gene>
    <name evidence="2" type="ORF">E8E13_003275</name>
</gene>
<comment type="caution">
    <text evidence="2">The sequence shown here is derived from an EMBL/GenBank/DDBJ whole genome shotgun (WGS) entry which is preliminary data.</text>
</comment>
<evidence type="ECO:0000313" key="3">
    <source>
        <dbReference type="Proteomes" id="UP000801428"/>
    </source>
</evidence>
<dbReference type="AlphaFoldDB" id="A0A9P4T6V5"/>